<protein>
    <recommendedName>
        <fullName evidence="1">Mos1 transposase HTH domain-containing protein</fullName>
    </recommendedName>
</protein>
<dbReference type="EMBL" id="JAPWTK010000014">
    <property type="protein sequence ID" value="KAJ8959029.1"/>
    <property type="molecule type" value="Genomic_DNA"/>
</dbReference>
<dbReference type="PANTHER" id="PTHR46060:SF1">
    <property type="entry name" value="MARINER MOS1 TRANSPOSASE-LIKE PROTEIN"/>
    <property type="match status" value="1"/>
</dbReference>
<dbReference type="PANTHER" id="PTHR46060">
    <property type="entry name" value="MARINER MOS1 TRANSPOSASE-LIKE PROTEIN"/>
    <property type="match status" value="1"/>
</dbReference>
<dbReference type="Proteomes" id="UP001162162">
    <property type="component" value="Unassembled WGS sequence"/>
</dbReference>
<evidence type="ECO:0000313" key="3">
    <source>
        <dbReference type="Proteomes" id="UP001162162"/>
    </source>
</evidence>
<organism evidence="2 3">
    <name type="scientific">Aromia moschata</name>
    <dbReference type="NCBI Taxonomy" id="1265417"/>
    <lineage>
        <taxon>Eukaryota</taxon>
        <taxon>Metazoa</taxon>
        <taxon>Ecdysozoa</taxon>
        <taxon>Arthropoda</taxon>
        <taxon>Hexapoda</taxon>
        <taxon>Insecta</taxon>
        <taxon>Pterygota</taxon>
        <taxon>Neoptera</taxon>
        <taxon>Endopterygota</taxon>
        <taxon>Coleoptera</taxon>
        <taxon>Polyphaga</taxon>
        <taxon>Cucujiformia</taxon>
        <taxon>Chrysomeloidea</taxon>
        <taxon>Cerambycidae</taxon>
        <taxon>Cerambycinae</taxon>
        <taxon>Callichromatini</taxon>
        <taxon>Aromia</taxon>
    </lineage>
</organism>
<accession>A0AAV8Z4B9</accession>
<dbReference type="Pfam" id="PF17906">
    <property type="entry name" value="HTH_48"/>
    <property type="match status" value="1"/>
</dbReference>
<name>A0AAV8Z4B9_9CUCU</name>
<gene>
    <name evidence="2" type="ORF">NQ318_022283</name>
</gene>
<dbReference type="InterPro" id="IPR041426">
    <property type="entry name" value="Mos1_HTH"/>
</dbReference>
<feature type="domain" description="Mos1 transposase HTH" evidence="1">
    <location>
        <begin position="3"/>
        <end position="26"/>
    </location>
</feature>
<keyword evidence="3" id="KW-1185">Reference proteome</keyword>
<dbReference type="AlphaFoldDB" id="A0AAV8Z4B9"/>
<evidence type="ECO:0000259" key="1">
    <source>
        <dbReference type="Pfam" id="PF17906"/>
    </source>
</evidence>
<evidence type="ECO:0000313" key="2">
    <source>
        <dbReference type="EMBL" id="KAJ8959029.1"/>
    </source>
</evidence>
<dbReference type="InterPro" id="IPR052709">
    <property type="entry name" value="Transposase-MT_Hybrid"/>
</dbReference>
<sequence>MLKEVYGNECLSRTHVFEWFKRFKEGRETTEDDPRPGRPSESRKNVFARSCVNRSIVCAKMVPKLFTPEQKRSRDQECERSREHFFALIF</sequence>
<proteinExistence type="predicted"/>
<comment type="caution">
    <text evidence="2">The sequence shown here is derived from an EMBL/GenBank/DDBJ whole genome shotgun (WGS) entry which is preliminary data.</text>
</comment>
<reference evidence="2" key="1">
    <citation type="journal article" date="2023" name="Insect Mol. Biol.">
        <title>Genome sequencing provides insights into the evolution of gene families encoding plant cell wall-degrading enzymes in longhorned beetles.</title>
        <authorList>
            <person name="Shin N.R."/>
            <person name="Okamura Y."/>
            <person name="Kirsch R."/>
            <person name="Pauchet Y."/>
        </authorList>
    </citation>
    <scope>NUCLEOTIDE SEQUENCE</scope>
    <source>
        <strain evidence="2">AMC_N1</strain>
    </source>
</reference>
<dbReference type="Gene3D" id="1.10.10.1450">
    <property type="match status" value="1"/>
</dbReference>